<dbReference type="SUPFAM" id="SSF82861">
    <property type="entry name" value="Mechanosensitive channel protein MscS (YggB), transmembrane region"/>
    <property type="match status" value="1"/>
</dbReference>
<dbReference type="PANTHER" id="PTHR30221:SF1">
    <property type="entry name" value="SMALL-CONDUCTANCE MECHANOSENSITIVE CHANNEL"/>
    <property type="match status" value="1"/>
</dbReference>
<comment type="subunit">
    <text evidence="7">Homoheptamer.</text>
</comment>
<evidence type="ECO:0000256" key="3">
    <source>
        <dbReference type="ARBA" id="ARBA00022475"/>
    </source>
</evidence>
<evidence type="ECO:0000313" key="9">
    <source>
        <dbReference type="EMBL" id="SUO94803.1"/>
    </source>
</evidence>
<evidence type="ECO:0000256" key="6">
    <source>
        <dbReference type="ARBA" id="ARBA00023136"/>
    </source>
</evidence>
<dbReference type="InterPro" id="IPR006685">
    <property type="entry name" value="MscS_channel_2nd"/>
</dbReference>
<comment type="similarity">
    <text evidence="2 7">Belongs to the MscS (TC 1.A.23) family.</text>
</comment>
<dbReference type="EMBL" id="UHIC01000001">
    <property type="protein sequence ID" value="SUO94803.1"/>
    <property type="molecule type" value="Genomic_DNA"/>
</dbReference>
<keyword evidence="7" id="KW-0407">Ion channel</keyword>
<evidence type="ECO:0000256" key="1">
    <source>
        <dbReference type="ARBA" id="ARBA00004651"/>
    </source>
</evidence>
<keyword evidence="5 7" id="KW-1133">Transmembrane helix</keyword>
<dbReference type="Gene3D" id="2.30.30.60">
    <property type="match status" value="1"/>
</dbReference>
<keyword evidence="7" id="KW-0813">Transport</keyword>
<keyword evidence="4 7" id="KW-0812">Transmembrane</keyword>
<dbReference type="GO" id="GO:0005886">
    <property type="term" value="C:plasma membrane"/>
    <property type="evidence" value="ECO:0007669"/>
    <property type="project" value="UniProtKB-SubCell"/>
</dbReference>
<dbReference type="Gene3D" id="3.30.1340.30">
    <property type="match status" value="1"/>
</dbReference>
<feature type="transmembrane region" description="Helical" evidence="7">
    <location>
        <begin position="181"/>
        <end position="202"/>
    </location>
</feature>
<proteinExistence type="inferred from homology"/>
<feature type="transmembrane region" description="Helical" evidence="7">
    <location>
        <begin position="208"/>
        <end position="230"/>
    </location>
</feature>
<dbReference type="GO" id="GO:0008381">
    <property type="term" value="F:mechanosensitive monoatomic ion channel activity"/>
    <property type="evidence" value="ECO:0007669"/>
    <property type="project" value="InterPro"/>
</dbReference>
<keyword evidence="3" id="KW-1003">Cell membrane</keyword>
<dbReference type="PROSITE" id="PS50914">
    <property type="entry name" value="BON"/>
    <property type="match status" value="1"/>
</dbReference>
<dbReference type="InterPro" id="IPR011014">
    <property type="entry name" value="MscS_channel_TM-2"/>
</dbReference>
<dbReference type="InterPro" id="IPR045275">
    <property type="entry name" value="MscS_archaea/bacteria_type"/>
</dbReference>
<dbReference type="Proteomes" id="UP000254601">
    <property type="component" value="Unassembled WGS sequence"/>
</dbReference>
<evidence type="ECO:0000313" key="10">
    <source>
        <dbReference type="Proteomes" id="UP000254601"/>
    </source>
</evidence>
<dbReference type="Pfam" id="PF04972">
    <property type="entry name" value="BON"/>
    <property type="match status" value="1"/>
</dbReference>
<keyword evidence="6 7" id="KW-0472">Membrane</keyword>
<keyword evidence="7" id="KW-0997">Cell inner membrane</keyword>
<dbReference type="InterPro" id="IPR023408">
    <property type="entry name" value="MscS_beta-dom_sf"/>
</dbReference>
<dbReference type="InterPro" id="IPR007055">
    <property type="entry name" value="BON_dom"/>
</dbReference>
<evidence type="ECO:0000256" key="4">
    <source>
        <dbReference type="ARBA" id="ARBA00022692"/>
    </source>
</evidence>
<dbReference type="AlphaFoldDB" id="A0A380MSC6"/>
<feature type="transmembrane region" description="Helical" evidence="7">
    <location>
        <begin position="141"/>
        <end position="161"/>
    </location>
</feature>
<dbReference type="InterPro" id="IPR011066">
    <property type="entry name" value="MscS_channel_C_sf"/>
</dbReference>
<dbReference type="Gene3D" id="1.10.287.1260">
    <property type="match status" value="1"/>
</dbReference>
<dbReference type="PANTHER" id="PTHR30221">
    <property type="entry name" value="SMALL-CONDUCTANCE MECHANOSENSITIVE CHANNEL"/>
    <property type="match status" value="1"/>
</dbReference>
<protein>
    <recommendedName>
        <fullName evidence="7">Small-conductance mechanosensitive channel</fullName>
    </recommendedName>
</protein>
<organism evidence="9 10">
    <name type="scientific">Suttonella ornithocola</name>
    <dbReference type="NCBI Taxonomy" id="279832"/>
    <lineage>
        <taxon>Bacteria</taxon>
        <taxon>Pseudomonadati</taxon>
        <taxon>Pseudomonadota</taxon>
        <taxon>Gammaproteobacteria</taxon>
        <taxon>Cardiobacteriales</taxon>
        <taxon>Cardiobacteriaceae</taxon>
        <taxon>Suttonella</taxon>
    </lineage>
</organism>
<accession>A0A380MSC6</accession>
<evidence type="ECO:0000259" key="8">
    <source>
        <dbReference type="PROSITE" id="PS50914"/>
    </source>
</evidence>
<evidence type="ECO:0000256" key="7">
    <source>
        <dbReference type="RuleBase" id="RU369025"/>
    </source>
</evidence>
<evidence type="ECO:0000256" key="5">
    <source>
        <dbReference type="ARBA" id="ARBA00022989"/>
    </source>
</evidence>
<evidence type="ECO:0000256" key="2">
    <source>
        <dbReference type="ARBA" id="ARBA00008017"/>
    </source>
</evidence>
<comment type="caution">
    <text evidence="7">Lacks conserved residue(s) required for the propagation of feature annotation.</text>
</comment>
<keyword evidence="7" id="KW-0406">Ion transport</keyword>
<reference evidence="9 10" key="1">
    <citation type="submission" date="2018-06" db="EMBL/GenBank/DDBJ databases">
        <authorList>
            <consortium name="Pathogen Informatics"/>
            <person name="Doyle S."/>
        </authorList>
    </citation>
    <scope>NUCLEOTIDE SEQUENCE [LARGE SCALE GENOMIC DNA]</scope>
    <source>
        <strain evidence="9 10">NCTC13337</strain>
    </source>
</reference>
<sequence length="361" mass="39229">MTENVYRREKLKKIFLLVGLSIFGIPLLFAQTVLPAEEATPEEPPQAVSVTAVAADDDIATRIREILKATDWYKNVKVSVRDGVVFLDGIAGSDEQKQWARNLAAKTQDVVAVVNRLQVDASPDWSFTPAFNEMKRLLAKFVRSLPLIVLALVIIPLAWMLAKTIYRLSQRFFNRRLRSALLADIVAKVVALPAILVALYVVLQVAGLTGIALSLLGGAGVVGIVLGFAFQDIAENFLASLLLSLRHPFSAGDTIEVAGQTGIVQSMNTRSTVLLSPEGNHIQIPNSMVFKSIIYNYSTAPARRNILSVGIGYDASISTAQQLIMSVLQAHEAVTKEPKPLVLVDELAAATVNLKIYSAII</sequence>
<dbReference type="InterPro" id="IPR010920">
    <property type="entry name" value="LSM_dom_sf"/>
</dbReference>
<comment type="function">
    <text evidence="7">Mechanosensitive channel that participates in the regulation of osmotic pressure changes within the cell, opening in response to stretch forces in the membrane lipid bilayer, without the need for other proteins. Contributes to normal resistance to hypoosmotic shock. Forms an ion channel of 1.0 nanosiemens conductance with a slight preference for anions.</text>
</comment>
<dbReference type="Gene3D" id="3.30.70.100">
    <property type="match status" value="1"/>
</dbReference>
<comment type="subcellular location">
    <subcellularLocation>
        <location evidence="7">Cell inner membrane</location>
        <topology evidence="7">Multi-pass membrane protein</topology>
    </subcellularLocation>
    <subcellularLocation>
        <location evidence="1">Cell membrane</location>
        <topology evidence="1">Multi-pass membrane protein</topology>
    </subcellularLocation>
</comment>
<dbReference type="OrthoDB" id="6500477at2"/>
<feature type="domain" description="BON" evidence="8">
    <location>
        <begin position="55"/>
        <end position="121"/>
    </location>
</feature>
<dbReference type="Pfam" id="PF00924">
    <property type="entry name" value="MS_channel_2nd"/>
    <property type="match status" value="1"/>
</dbReference>
<dbReference type="SUPFAM" id="SSF82689">
    <property type="entry name" value="Mechanosensitive channel protein MscS (YggB), C-terminal domain"/>
    <property type="match status" value="1"/>
</dbReference>
<name>A0A380MSC6_9GAMM</name>
<gene>
    <name evidence="9" type="primary">mscS_1</name>
    <name evidence="9" type="ORF">NCTC13337_00940</name>
</gene>
<keyword evidence="10" id="KW-1185">Reference proteome</keyword>
<dbReference type="SUPFAM" id="SSF50182">
    <property type="entry name" value="Sm-like ribonucleoproteins"/>
    <property type="match status" value="1"/>
</dbReference>